<accession>A0A8C4VII1</accession>
<protein>
    <submittedName>
        <fullName evidence="2">Uncharacterized protein</fullName>
    </submittedName>
</protein>
<feature type="region of interest" description="Disordered" evidence="1">
    <location>
        <begin position="111"/>
        <end position="194"/>
    </location>
</feature>
<evidence type="ECO:0000313" key="3">
    <source>
        <dbReference type="Proteomes" id="UP000694562"/>
    </source>
</evidence>
<feature type="compositionally biased region" description="Low complexity" evidence="1">
    <location>
        <begin position="112"/>
        <end position="125"/>
    </location>
</feature>
<organism evidence="2 3">
    <name type="scientific">Falco tinnunculus</name>
    <name type="common">Common kestrel</name>
    <dbReference type="NCBI Taxonomy" id="100819"/>
    <lineage>
        <taxon>Eukaryota</taxon>
        <taxon>Metazoa</taxon>
        <taxon>Chordata</taxon>
        <taxon>Craniata</taxon>
        <taxon>Vertebrata</taxon>
        <taxon>Euteleostomi</taxon>
        <taxon>Archelosauria</taxon>
        <taxon>Archosauria</taxon>
        <taxon>Dinosauria</taxon>
        <taxon>Saurischia</taxon>
        <taxon>Theropoda</taxon>
        <taxon>Coelurosauria</taxon>
        <taxon>Aves</taxon>
        <taxon>Neognathae</taxon>
        <taxon>Neoaves</taxon>
        <taxon>Telluraves</taxon>
        <taxon>Australaves</taxon>
        <taxon>Falconiformes</taxon>
        <taxon>Falconidae</taxon>
        <taxon>Falco</taxon>
    </lineage>
</organism>
<evidence type="ECO:0000256" key="1">
    <source>
        <dbReference type="SAM" id="MobiDB-lite"/>
    </source>
</evidence>
<reference evidence="2" key="2">
    <citation type="submission" date="2025-09" db="UniProtKB">
        <authorList>
            <consortium name="Ensembl"/>
        </authorList>
    </citation>
    <scope>IDENTIFICATION</scope>
</reference>
<dbReference type="AlphaFoldDB" id="A0A8C4VII1"/>
<reference evidence="2" key="1">
    <citation type="submission" date="2025-08" db="UniProtKB">
        <authorList>
            <consortium name="Ensembl"/>
        </authorList>
    </citation>
    <scope>IDENTIFICATION</scope>
</reference>
<keyword evidence="3" id="KW-1185">Reference proteome</keyword>
<sequence>PAVPAAGPPRLGAPGTSATPAASRRLPLGLYLVVLPGARGWLAVAAHHIHHPQEQGVAAQPAQPQSHRGRGAESPPPAAAASPLHGSGGAGSTQLAQLGAAPLRGPAHTLGAERAAPRQRGPAGRLHCDTPGPGAHPLPPFLSPITERAGPWGAAFKPERGSRRRQLPAPAVRTLLPPRSGHRRRPPTGTPSAGLRRALSGHVLGAALPHALRVRRAPWAGAGDAAAAALREGRPVPVGARCASRAPGS</sequence>
<feature type="region of interest" description="Disordered" evidence="1">
    <location>
        <begin position="1"/>
        <end position="21"/>
    </location>
</feature>
<feature type="region of interest" description="Disordered" evidence="1">
    <location>
        <begin position="52"/>
        <end position="93"/>
    </location>
</feature>
<proteinExistence type="predicted"/>
<feature type="region of interest" description="Disordered" evidence="1">
    <location>
        <begin position="227"/>
        <end position="249"/>
    </location>
</feature>
<name>A0A8C4VII1_FALTI</name>
<dbReference type="Proteomes" id="UP000694562">
    <property type="component" value="Unplaced"/>
</dbReference>
<dbReference type="Ensembl" id="ENSFTIT00000026115.1">
    <property type="protein sequence ID" value="ENSFTIP00000025059.1"/>
    <property type="gene ID" value="ENSFTIG00000015960.1"/>
</dbReference>
<evidence type="ECO:0000313" key="2">
    <source>
        <dbReference type="Ensembl" id="ENSFTIP00000025059.1"/>
    </source>
</evidence>